<accession>A0AAV1IK04</accession>
<evidence type="ECO:0000313" key="11">
    <source>
        <dbReference type="Proteomes" id="UP001314263"/>
    </source>
</evidence>
<feature type="domain" description="QLQ" evidence="9">
    <location>
        <begin position="7"/>
        <end position="42"/>
    </location>
</feature>
<evidence type="ECO:0000256" key="3">
    <source>
        <dbReference type="ARBA" id="ARBA00023015"/>
    </source>
</evidence>
<dbReference type="SMART" id="SM00487">
    <property type="entry name" value="DEXDc"/>
    <property type="match status" value="1"/>
</dbReference>
<dbReference type="Proteomes" id="UP001314263">
    <property type="component" value="Unassembled WGS sequence"/>
</dbReference>
<dbReference type="Gene3D" id="3.40.50.300">
    <property type="entry name" value="P-loop containing nucleotide triphosphate hydrolases"/>
    <property type="match status" value="1"/>
</dbReference>
<dbReference type="SMART" id="SM00490">
    <property type="entry name" value="HELICc"/>
    <property type="match status" value="1"/>
</dbReference>
<dbReference type="SMART" id="SM00951">
    <property type="entry name" value="QLQ"/>
    <property type="match status" value="1"/>
</dbReference>
<keyword evidence="4" id="KW-0539">Nucleus</keyword>
<evidence type="ECO:0000256" key="5">
    <source>
        <dbReference type="SAM" id="Coils"/>
    </source>
</evidence>
<evidence type="ECO:0000259" key="8">
    <source>
        <dbReference type="PROSITE" id="PS51194"/>
    </source>
</evidence>
<dbReference type="InterPro" id="IPR049730">
    <property type="entry name" value="SNF2/RAD54-like_C"/>
</dbReference>
<dbReference type="Pfam" id="PF08880">
    <property type="entry name" value="QLQ"/>
    <property type="match status" value="1"/>
</dbReference>
<keyword evidence="2" id="KW-0378">Hydrolase</keyword>
<dbReference type="InterPro" id="IPR001650">
    <property type="entry name" value="Helicase_C-like"/>
</dbReference>
<dbReference type="PROSITE" id="PS51666">
    <property type="entry name" value="QLQ"/>
    <property type="match status" value="1"/>
</dbReference>
<name>A0AAV1IK04_9CHLO</name>
<evidence type="ECO:0000256" key="6">
    <source>
        <dbReference type="SAM" id="MobiDB-lite"/>
    </source>
</evidence>
<dbReference type="AlphaFoldDB" id="A0AAV1IK04"/>
<dbReference type="InterPro" id="IPR027417">
    <property type="entry name" value="P-loop_NTPase"/>
</dbReference>
<keyword evidence="3" id="KW-0805">Transcription regulation</keyword>
<feature type="compositionally biased region" description="Polar residues" evidence="6">
    <location>
        <begin position="1142"/>
        <end position="1155"/>
    </location>
</feature>
<evidence type="ECO:0000256" key="2">
    <source>
        <dbReference type="ARBA" id="ARBA00022801"/>
    </source>
</evidence>
<feature type="coiled-coil region" evidence="5">
    <location>
        <begin position="173"/>
        <end position="232"/>
    </location>
</feature>
<dbReference type="Pfam" id="PF00271">
    <property type="entry name" value="Helicase_C"/>
    <property type="match status" value="1"/>
</dbReference>
<organism evidence="10 11">
    <name type="scientific">Coccomyxa viridis</name>
    <dbReference type="NCBI Taxonomy" id="1274662"/>
    <lineage>
        <taxon>Eukaryota</taxon>
        <taxon>Viridiplantae</taxon>
        <taxon>Chlorophyta</taxon>
        <taxon>core chlorophytes</taxon>
        <taxon>Trebouxiophyceae</taxon>
        <taxon>Trebouxiophyceae incertae sedis</taxon>
        <taxon>Coccomyxaceae</taxon>
        <taxon>Coccomyxa</taxon>
    </lineage>
</organism>
<feature type="domain" description="Helicase ATP-binding" evidence="7">
    <location>
        <begin position="464"/>
        <end position="629"/>
    </location>
</feature>
<feature type="compositionally biased region" description="Polar residues" evidence="6">
    <location>
        <begin position="1078"/>
        <end position="1098"/>
    </location>
</feature>
<comment type="subcellular location">
    <subcellularLocation>
        <location evidence="1">Nucleus</location>
    </subcellularLocation>
</comment>
<dbReference type="FunFam" id="3.40.50.10810:FF:000017">
    <property type="entry name" value="ATP-dependent helicase BRM"/>
    <property type="match status" value="1"/>
</dbReference>
<keyword evidence="11" id="KW-1185">Reference proteome</keyword>
<sequence>MSQGSGFFSNEQLLCLRSQIMVFRTLKAGKPVTEEALKDIKAPVLQPAVPGALPGSAAAVARPGALPALQPPIGQPGSLLNPSKALGAAGQLPPHLRAIASAPAQAAGAPAAPAPAPAPAPPPPPDPRLQRGPLYIMAPGSGLLTGGAQLVHQQQVMFDATMLLAQEYRAMLARAKQRSAEKLTEQLRKETNHARRAALMVRLKRLKFADRQAQLQAMVEREQSELMAMTDRAYRAVARQCVRQRLDKMRAEERARGEKAAERVRAVKQWRADLAERQSAARELRVARNRFVLRAHERLARDAVRQKDDDRSRRMDALKAHDFEAYQEMLRETAPPGSSTERFEVISKFLTTTEEYLNKLSTKVASVKMTQEASEAAALAVSKARAQGMTEEEVAEVATAAAQEAANDAYAMQTANQQGSDAQSRYYALAHSVEEAVAEQPAMLIGPNGAKLREYQMVGLKWMVSLYNNHLNGILADEMGLGKTVQVMALIAYLMEHKNNYGPHLIIVPNAVMVNWKAELTAWLPSAKCVYYVGHKDDRARKFNLEVASLQFNVLVTTYEYIMRDRTKLSKVEWKYIVIDEAQRMKDRQSKLAKDLDRFTGARRLLLTGTPLQNELSELWSLLNLLLPEVFDDKATFAEWFGDALGKGSQSAAADEWLATEKRVVVIHRLHQILEPFMLRRQVQDVEGKLPPKVPVIIKVPMARFQGVAYAWIKATGTLRLDPDSALSANTFRTIAPLNNKVMELRKICNHPCLSYWPIYEYDRATLVHRCGKFRMLDRLLVKLHAGGHRVLLFSTMTKLLDLLEEYLRWRVIGEGGRRMGYLRIDGSTSLEDRESNIQKFNSPNSPAFIFLLSIRAAGRGLNLQSADTVIIYDPDANPKNEEQAIARSHRIGQTKEVRVIHFEAVVDADKPGTSQQEQQDGQVARYADSIESLVRNNIQKMKIDMANEVIDAGRFDMKTTMGERRQTLEDMLQDEERLKKAVNQVPSHEELNAMVARSESELQLFNQMDAELDWPDEQGEEELPAFLQYSTEELQEAAAANQKSRGPSSRPLAAALSAPPQAPAAPAEGQRPGMTMRQRSQAALSGLESSGLVTLTESAEDAAGGDDAEMEEEVVGNNIALDGSAAASRRLGSAQQSSGSPSKVATRQPSQARLQQVPGASGGAPPHPGAPESASAPMERPQHGSAEDLSSREPVNGQSQVKRKAEAMDGDVKAEFSDGGPPLKQTKSLGALKIKLKMPRPSQQP</sequence>
<feature type="domain" description="Helicase C-terminal" evidence="8">
    <location>
        <begin position="776"/>
        <end position="950"/>
    </location>
</feature>
<evidence type="ECO:0000313" key="10">
    <source>
        <dbReference type="EMBL" id="CAK0787464.1"/>
    </source>
</evidence>
<dbReference type="InterPro" id="IPR038718">
    <property type="entry name" value="SNF2-like_sf"/>
</dbReference>
<protein>
    <submittedName>
        <fullName evidence="10">Uncharacterized protein</fullName>
    </submittedName>
</protein>
<feature type="region of interest" description="Disordered" evidence="6">
    <location>
        <begin position="103"/>
        <end position="133"/>
    </location>
</feature>
<dbReference type="Pfam" id="PF00176">
    <property type="entry name" value="SNF2-rel_dom"/>
    <property type="match status" value="1"/>
</dbReference>
<keyword evidence="3" id="KW-0804">Transcription</keyword>
<dbReference type="EMBL" id="CAUYUE010000017">
    <property type="protein sequence ID" value="CAK0787464.1"/>
    <property type="molecule type" value="Genomic_DNA"/>
</dbReference>
<dbReference type="GO" id="GO:0005634">
    <property type="term" value="C:nucleus"/>
    <property type="evidence" value="ECO:0007669"/>
    <property type="project" value="UniProtKB-SubCell"/>
</dbReference>
<feature type="compositionally biased region" description="Basic and acidic residues" evidence="6">
    <location>
        <begin position="1204"/>
        <end position="1217"/>
    </location>
</feature>
<comment type="caution">
    <text evidence="10">The sequence shown here is derived from an EMBL/GenBank/DDBJ whole genome shotgun (WGS) entry which is preliminary data.</text>
</comment>
<feature type="compositionally biased region" description="Low complexity" evidence="6">
    <location>
        <begin position="1124"/>
        <end position="1141"/>
    </location>
</feature>
<dbReference type="CDD" id="cd18793">
    <property type="entry name" value="SF2_C_SNF"/>
    <property type="match status" value="1"/>
</dbReference>
<evidence type="ECO:0000259" key="7">
    <source>
        <dbReference type="PROSITE" id="PS51192"/>
    </source>
</evidence>
<reference evidence="10 11" key="1">
    <citation type="submission" date="2023-10" db="EMBL/GenBank/DDBJ databases">
        <authorList>
            <person name="Maclean D."/>
            <person name="Macfadyen A."/>
        </authorList>
    </citation>
    <scope>NUCLEOTIDE SEQUENCE [LARGE SCALE GENOMIC DNA]</scope>
</reference>
<dbReference type="GO" id="GO:0016787">
    <property type="term" value="F:hydrolase activity"/>
    <property type="evidence" value="ECO:0007669"/>
    <property type="project" value="UniProtKB-KW"/>
</dbReference>
<dbReference type="GO" id="GO:0006355">
    <property type="term" value="P:regulation of DNA-templated transcription"/>
    <property type="evidence" value="ECO:0007669"/>
    <property type="project" value="InterPro"/>
</dbReference>
<dbReference type="PANTHER" id="PTHR10799">
    <property type="entry name" value="SNF2/RAD54 HELICASE FAMILY"/>
    <property type="match status" value="1"/>
</dbReference>
<dbReference type="InterPro" id="IPR014001">
    <property type="entry name" value="Helicase_ATP-bd"/>
</dbReference>
<evidence type="ECO:0000259" key="9">
    <source>
        <dbReference type="PROSITE" id="PS51666"/>
    </source>
</evidence>
<keyword evidence="5" id="KW-0175">Coiled coil</keyword>
<dbReference type="GO" id="GO:0005524">
    <property type="term" value="F:ATP binding"/>
    <property type="evidence" value="ECO:0007669"/>
    <property type="project" value="InterPro"/>
</dbReference>
<dbReference type="Gene3D" id="3.40.50.10810">
    <property type="entry name" value="Tandem AAA-ATPase domain"/>
    <property type="match status" value="1"/>
</dbReference>
<proteinExistence type="predicted"/>
<feature type="compositionally biased region" description="Basic and acidic residues" evidence="6">
    <location>
        <begin position="1181"/>
        <end position="1192"/>
    </location>
</feature>
<feature type="compositionally biased region" description="Low complexity" evidence="6">
    <location>
        <begin position="1047"/>
        <end position="1074"/>
    </location>
</feature>
<evidence type="ECO:0000256" key="4">
    <source>
        <dbReference type="ARBA" id="ARBA00023242"/>
    </source>
</evidence>
<gene>
    <name evidence="10" type="ORF">CVIRNUC_010684</name>
</gene>
<dbReference type="InterPro" id="IPR000330">
    <property type="entry name" value="SNF2_N"/>
</dbReference>
<feature type="region of interest" description="Disordered" evidence="6">
    <location>
        <begin position="1037"/>
        <end position="1246"/>
    </location>
</feature>
<evidence type="ECO:0000256" key="1">
    <source>
        <dbReference type="ARBA" id="ARBA00004123"/>
    </source>
</evidence>
<dbReference type="InterPro" id="IPR014978">
    <property type="entry name" value="Gln-Leu-Gln_QLQ"/>
</dbReference>
<feature type="compositionally biased region" description="Acidic residues" evidence="6">
    <location>
        <begin position="1099"/>
        <end position="1115"/>
    </location>
</feature>
<dbReference type="PROSITE" id="PS51194">
    <property type="entry name" value="HELICASE_CTER"/>
    <property type="match status" value="1"/>
</dbReference>
<feature type="compositionally biased region" description="Pro residues" evidence="6">
    <location>
        <begin position="112"/>
        <end position="127"/>
    </location>
</feature>
<dbReference type="PROSITE" id="PS51192">
    <property type="entry name" value="HELICASE_ATP_BIND_1"/>
    <property type="match status" value="1"/>
</dbReference>
<dbReference type="SUPFAM" id="SSF52540">
    <property type="entry name" value="P-loop containing nucleoside triphosphate hydrolases"/>
    <property type="match status" value="2"/>
</dbReference>